<evidence type="ECO:0000313" key="3">
    <source>
        <dbReference type="Proteomes" id="UP001152795"/>
    </source>
</evidence>
<feature type="non-terminal residue" evidence="2">
    <location>
        <position position="1"/>
    </location>
</feature>
<proteinExistence type="predicted"/>
<dbReference type="Proteomes" id="UP001152795">
    <property type="component" value="Unassembled WGS sequence"/>
</dbReference>
<sequence length="116" mass="12274">GNENAPNDPIHTAGDGEAVSRLDIEKLVAETVAKTLPLALSSVLAAGGLKSSGVITPTQSIEPAATDQVQTQPGPSRGDRFYTTESKVELPDDLRELTTQAFSKSLQKDRNMARSP</sequence>
<organism evidence="2 3">
    <name type="scientific">Paramuricea clavata</name>
    <name type="common">Red gorgonian</name>
    <name type="synonym">Violescent sea-whip</name>
    <dbReference type="NCBI Taxonomy" id="317549"/>
    <lineage>
        <taxon>Eukaryota</taxon>
        <taxon>Metazoa</taxon>
        <taxon>Cnidaria</taxon>
        <taxon>Anthozoa</taxon>
        <taxon>Octocorallia</taxon>
        <taxon>Malacalcyonacea</taxon>
        <taxon>Plexauridae</taxon>
        <taxon>Paramuricea</taxon>
    </lineage>
</organism>
<reference evidence="2" key="1">
    <citation type="submission" date="2020-04" db="EMBL/GenBank/DDBJ databases">
        <authorList>
            <person name="Alioto T."/>
            <person name="Alioto T."/>
            <person name="Gomez Garrido J."/>
        </authorList>
    </citation>
    <scope>NUCLEOTIDE SEQUENCE</scope>
    <source>
        <strain evidence="2">A484AB</strain>
    </source>
</reference>
<feature type="region of interest" description="Disordered" evidence="1">
    <location>
        <begin position="53"/>
        <end position="116"/>
    </location>
</feature>
<feature type="compositionally biased region" description="Basic and acidic residues" evidence="1">
    <location>
        <begin position="106"/>
        <end position="116"/>
    </location>
</feature>
<feature type="compositionally biased region" description="Polar residues" evidence="1">
    <location>
        <begin position="54"/>
        <end position="74"/>
    </location>
</feature>
<gene>
    <name evidence="2" type="ORF">PACLA_8A006857</name>
</gene>
<evidence type="ECO:0000313" key="2">
    <source>
        <dbReference type="EMBL" id="CAB4033366.1"/>
    </source>
</evidence>
<protein>
    <submittedName>
        <fullName evidence="2">Uncharacterized protein</fullName>
    </submittedName>
</protein>
<feature type="compositionally biased region" description="Basic and acidic residues" evidence="1">
    <location>
        <begin position="77"/>
        <end position="96"/>
    </location>
</feature>
<comment type="caution">
    <text evidence="2">The sequence shown here is derived from an EMBL/GenBank/DDBJ whole genome shotgun (WGS) entry which is preliminary data.</text>
</comment>
<name>A0A6S7JLF3_PARCT</name>
<dbReference type="AlphaFoldDB" id="A0A6S7JLF3"/>
<evidence type="ECO:0000256" key="1">
    <source>
        <dbReference type="SAM" id="MobiDB-lite"/>
    </source>
</evidence>
<accession>A0A6S7JLF3</accession>
<keyword evidence="3" id="KW-1185">Reference proteome</keyword>
<dbReference type="EMBL" id="CACRXK020019192">
    <property type="protein sequence ID" value="CAB4033366.1"/>
    <property type="molecule type" value="Genomic_DNA"/>
</dbReference>